<evidence type="ECO:0000313" key="1">
    <source>
        <dbReference type="Ensembl" id="ENSPPYP00000029915.1"/>
    </source>
</evidence>
<dbReference type="Ensembl" id="ENSPPYT00000043228.1">
    <property type="protein sequence ID" value="ENSPPYP00000029915.1"/>
    <property type="gene ID" value="ENSPPYG00000032490.1"/>
</dbReference>
<reference evidence="1 2" key="1">
    <citation type="submission" date="2008-02" db="EMBL/GenBank/DDBJ databases">
        <title>A 6x draft sequence assembly of the Pongo pygmaeus abelii genome.</title>
        <authorList>
            <person name="Wilson R.K."/>
            <person name="Mardis E."/>
        </authorList>
    </citation>
    <scope>NUCLEOTIDE SEQUENCE [LARGE SCALE GENOMIC DNA]</scope>
</reference>
<reference evidence="1" key="3">
    <citation type="submission" date="2025-09" db="UniProtKB">
        <authorList>
            <consortium name="Ensembl"/>
        </authorList>
    </citation>
    <scope>IDENTIFICATION</scope>
</reference>
<dbReference type="OMA" id="HAWPGND"/>
<dbReference type="PANTHER" id="PTHR12138">
    <property type="entry name" value="PRIMATE-EXPANDED PROTEIN FAMILY"/>
    <property type="match status" value="1"/>
</dbReference>
<accession>A0A8I5YKT4</accession>
<dbReference type="PRINTS" id="PR02045">
    <property type="entry name" value="F138DOMAIN"/>
</dbReference>
<dbReference type="PANTHER" id="PTHR12138:SF162">
    <property type="entry name" value="CHROMOSOME UNDETERMINED SCAFFOLD_275, WHOLE GENOME SHOTGUN SEQUENCE"/>
    <property type="match status" value="1"/>
</dbReference>
<evidence type="ECO:0000313" key="2">
    <source>
        <dbReference type="Proteomes" id="UP000001595"/>
    </source>
</evidence>
<dbReference type="GeneTree" id="ENSGT01120000271815"/>
<protein>
    <submittedName>
        <fullName evidence="1">Uncharacterized protein</fullName>
    </submittedName>
</protein>
<name>A0A8I5YKT4_PONAB</name>
<proteinExistence type="predicted"/>
<dbReference type="Proteomes" id="UP000001595">
    <property type="component" value="Chromosome 16"/>
</dbReference>
<reference evidence="1" key="2">
    <citation type="submission" date="2025-08" db="UniProtKB">
        <authorList>
            <consortium name="Ensembl"/>
        </authorList>
    </citation>
    <scope>IDENTIFICATION</scope>
</reference>
<organism evidence="1 2">
    <name type="scientific">Pongo abelii</name>
    <name type="common">Sumatran orangutan</name>
    <name type="synonym">Pongo pygmaeus abelii</name>
    <dbReference type="NCBI Taxonomy" id="9601"/>
    <lineage>
        <taxon>Eukaryota</taxon>
        <taxon>Metazoa</taxon>
        <taxon>Chordata</taxon>
        <taxon>Craniata</taxon>
        <taxon>Vertebrata</taxon>
        <taxon>Euteleostomi</taxon>
        <taxon>Mammalia</taxon>
        <taxon>Eutheria</taxon>
        <taxon>Euarchontoglires</taxon>
        <taxon>Primates</taxon>
        <taxon>Haplorrhini</taxon>
        <taxon>Catarrhini</taxon>
        <taxon>Hominidae</taxon>
        <taxon>Pongo</taxon>
    </lineage>
</organism>
<sequence>MSAHCNLCLPGSSDSPVSASLVAGITGTRHHAWLIFVFLVETGFRHVGQAGLELPTSGVPPASASQSVGITSVSPHAWPGNDFHSSTSIVKSRTSPSLALF</sequence>
<keyword evidence="2" id="KW-1185">Reference proteome</keyword>
<dbReference type="AlphaFoldDB" id="A0A8I5YKT4"/>